<name>A0ABQ1FM87_9GAMM</name>
<comment type="caution">
    <text evidence="9">The sequence shown here is derived from an EMBL/GenBank/DDBJ whole genome shotgun (WGS) entry which is preliminary data.</text>
</comment>
<dbReference type="PANTHER" id="PTHR30572">
    <property type="entry name" value="MEMBRANE COMPONENT OF TRANSPORTER-RELATED"/>
    <property type="match status" value="1"/>
</dbReference>
<keyword evidence="9" id="KW-0067">ATP-binding</keyword>
<evidence type="ECO:0000256" key="4">
    <source>
        <dbReference type="ARBA" id="ARBA00022989"/>
    </source>
</evidence>
<evidence type="ECO:0000256" key="6">
    <source>
        <dbReference type="SAM" id="Phobius"/>
    </source>
</evidence>
<dbReference type="InterPro" id="IPR050250">
    <property type="entry name" value="Macrolide_Exporter_MacB"/>
</dbReference>
<evidence type="ECO:0000256" key="2">
    <source>
        <dbReference type="ARBA" id="ARBA00022475"/>
    </source>
</evidence>
<feature type="transmembrane region" description="Helical" evidence="6">
    <location>
        <begin position="320"/>
        <end position="342"/>
    </location>
</feature>
<evidence type="ECO:0000313" key="10">
    <source>
        <dbReference type="Proteomes" id="UP000620046"/>
    </source>
</evidence>
<dbReference type="PANTHER" id="PTHR30572:SF18">
    <property type="entry name" value="ABC-TYPE MACROLIDE FAMILY EXPORT SYSTEM PERMEASE COMPONENT 2"/>
    <property type="match status" value="1"/>
</dbReference>
<proteinExistence type="predicted"/>
<accession>A0ABQ1FM87</accession>
<keyword evidence="3 6" id="KW-0812">Transmembrane</keyword>
<keyword evidence="2" id="KW-1003">Cell membrane</keyword>
<keyword evidence="5 6" id="KW-0472">Membrane</keyword>
<dbReference type="GO" id="GO:0005524">
    <property type="term" value="F:ATP binding"/>
    <property type="evidence" value="ECO:0007669"/>
    <property type="project" value="UniProtKB-KW"/>
</dbReference>
<keyword evidence="10" id="KW-1185">Reference proteome</keyword>
<feature type="transmembrane region" description="Helical" evidence="6">
    <location>
        <begin position="29"/>
        <end position="51"/>
    </location>
</feature>
<dbReference type="Pfam" id="PF12704">
    <property type="entry name" value="MacB_PCD"/>
    <property type="match status" value="1"/>
</dbReference>
<dbReference type="EMBL" id="BMJA01000001">
    <property type="protein sequence ID" value="GGA19426.1"/>
    <property type="molecule type" value="Genomic_DNA"/>
</dbReference>
<feature type="transmembrane region" description="Helical" evidence="6">
    <location>
        <begin position="411"/>
        <end position="430"/>
    </location>
</feature>
<reference evidence="10" key="1">
    <citation type="journal article" date="2019" name="Int. J. Syst. Evol. Microbiol.">
        <title>The Global Catalogue of Microorganisms (GCM) 10K type strain sequencing project: providing services to taxonomists for standard genome sequencing and annotation.</title>
        <authorList>
            <consortium name="The Broad Institute Genomics Platform"/>
            <consortium name="The Broad Institute Genome Sequencing Center for Infectious Disease"/>
            <person name="Wu L."/>
            <person name="Ma J."/>
        </authorList>
    </citation>
    <scope>NUCLEOTIDE SEQUENCE [LARGE SCALE GENOMIC DNA]</scope>
    <source>
        <strain evidence="10">CGMCC 1.15439</strain>
    </source>
</reference>
<evidence type="ECO:0000256" key="1">
    <source>
        <dbReference type="ARBA" id="ARBA00004651"/>
    </source>
</evidence>
<feature type="domain" description="MacB-like periplasmic core" evidence="8">
    <location>
        <begin position="30"/>
        <end position="282"/>
    </location>
</feature>
<evidence type="ECO:0000313" key="9">
    <source>
        <dbReference type="EMBL" id="GGA19426.1"/>
    </source>
</evidence>
<sequence>MASMTQGENGVFAYYLELAVRSLRRSPGLTALMILAIGFGVAASMTMYSVFRGVSADPIPWKSSQLFVPQIDAWGPGHGENGEPPTMLTYIDAMALTRQHRAFRQSAIVAMWRSIMPPSTSPSDSLIETRGYAVDNEFFPMLDVPFHYGSGWSTDDDAHQIPVMVISDHFNQEMFGGGNSVGKTIDIGNHAYRIVGITRHWNPQPEFFALFRYQADEPDFFLPVQFAVANNVVSDNRANCKDGPYPGTDFAALLRSDCTWLSYMVELDSPAAAQAYRQYLDAYASEQQQIGRFPWRPNNRLRDVPAFLDYQHVVPSNTRVSLLVAQGLLVVCLVNTVGLLLAKFLRRSGEIAVRRALGASRASIYAQFLTEAGVIGVGGGLLGLLFTAIGVLSVGVVMPARLAVLARIDPALLLLTLLLAVTATLLAAVYPTYRASRVPPALQLKAP</sequence>
<gene>
    <name evidence="9" type="primary">ybjZ</name>
    <name evidence="9" type="ORF">GCM10010981_04280</name>
</gene>
<comment type="subcellular location">
    <subcellularLocation>
        <location evidence="1">Cell membrane</location>
        <topology evidence="1">Multi-pass membrane protein</topology>
    </subcellularLocation>
</comment>
<evidence type="ECO:0000259" key="8">
    <source>
        <dbReference type="Pfam" id="PF12704"/>
    </source>
</evidence>
<dbReference type="InterPro" id="IPR025857">
    <property type="entry name" value="MacB_PCD"/>
</dbReference>
<feature type="domain" description="ABC3 transporter permease C-terminal" evidence="7">
    <location>
        <begin position="327"/>
        <end position="440"/>
    </location>
</feature>
<keyword evidence="4 6" id="KW-1133">Transmembrane helix</keyword>
<dbReference type="Pfam" id="PF02687">
    <property type="entry name" value="FtsX"/>
    <property type="match status" value="1"/>
</dbReference>
<evidence type="ECO:0000259" key="7">
    <source>
        <dbReference type="Pfam" id="PF02687"/>
    </source>
</evidence>
<feature type="transmembrane region" description="Helical" evidence="6">
    <location>
        <begin position="363"/>
        <end position="391"/>
    </location>
</feature>
<organism evidence="9 10">
    <name type="scientific">Dyella nitratireducens</name>
    <dbReference type="NCBI Taxonomy" id="1849580"/>
    <lineage>
        <taxon>Bacteria</taxon>
        <taxon>Pseudomonadati</taxon>
        <taxon>Pseudomonadota</taxon>
        <taxon>Gammaproteobacteria</taxon>
        <taxon>Lysobacterales</taxon>
        <taxon>Rhodanobacteraceae</taxon>
        <taxon>Dyella</taxon>
    </lineage>
</organism>
<protein>
    <submittedName>
        <fullName evidence="9">ABC transporter ATP-binding protein</fullName>
    </submittedName>
</protein>
<evidence type="ECO:0000256" key="3">
    <source>
        <dbReference type="ARBA" id="ARBA00022692"/>
    </source>
</evidence>
<dbReference type="InterPro" id="IPR003838">
    <property type="entry name" value="ABC3_permease_C"/>
</dbReference>
<keyword evidence="9" id="KW-0547">Nucleotide-binding</keyword>
<evidence type="ECO:0000256" key="5">
    <source>
        <dbReference type="ARBA" id="ARBA00023136"/>
    </source>
</evidence>
<dbReference type="Proteomes" id="UP000620046">
    <property type="component" value="Unassembled WGS sequence"/>
</dbReference>